<keyword evidence="1" id="KW-0436">Ligase</keyword>
<name>A0ABY6D7A0_9BACT</name>
<dbReference type="PANTHER" id="PTHR40037">
    <property type="entry name" value="PHOSPHOESTERASE YJCG-RELATED"/>
    <property type="match status" value="1"/>
</dbReference>
<sequence>MAKPEYSLYFLALIPDGEIKEEVMAFKREVAAKFSSKGALRSPPHITLHMPFKWRADREEELVNKLTEFRYDDYPVRITLEGFDFFEPRVVFVDVVKSEPLVRLQKELSDFMRRALKLYNADYKDRGFHPHMTIGFRDLKKAIFPEAKAYFQDQLYLRKFEISDICLLKHNGQRWEEWRRF</sequence>
<accession>A0ABY6D7A0</accession>
<protein>
    <submittedName>
        <fullName evidence="1">2'-5' RNA ligase family protein</fullName>
    </submittedName>
</protein>
<reference evidence="1" key="1">
    <citation type="submission" date="2022-10" db="EMBL/GenBank/DDBJ databases">
        <title>Comparative genomics and taxonomic characterization of three novel marine species of genus Reichenbachiella exhibiting antioxidant and polysaccharide degradation activities.</title>
        <authorList>
            <person name="Muhammad N."/>
            <person name="Lee Y.-J."/>
            <person name="Ko J."/>
            <person name="Kim S.-G."/>
        </authorList>
    </citation>
    <scope>NUCLEOTIDE SEQUENCE</scope>
    <source>
        <strain evidence="1">Wsw4-B4</strain>
    </source>
</reference>
<dbReference type="GO" id="GO:0016874">
    <property type="term" value="F:ligase activity"/>
    <property type="evidence" value="ECO:0007669"/>
    <property type="project" value="UniProtKB-KW"/>
</dbReference>
<gene>
    <name evidence="1" type="ORF">N7E81_07475</name>
</gene>
<dbReference type="EMBL" id="CP106735">
    <property type="protein sequence ID" value="UXX80938.1"/>
    <property type="molecule type" value="Genomic_DNA"/>
</dbReference>
<dbReference type="PANTHER" id="PTHR40037:SF1">
    <property type="entry name" value="PHOSPHOESTERASE SAOUHSC_00951-RELATED"/>
    <property type="match status" value="1"/>
</dbReference>
<dbReference type="InterPro" id="IPR009097">
    <property type="entry name" value="Cyclic_Pdiesterase"/>
</dbReference>
<organism evidence="1 2">
    <name type="scientific">Reichenbachiella carrageenanivorans</name>
    <dbReference type="NCBI Taxonomy" id="2979869"/>
    <lineage>
        <taxon>Bacteria</taxon>
        <taxon>Pseudomonadati</taxon>
        <taxon>Bacteroidota</taxon>
        <taxon>Cytophagia</taxon>
        <taxon>Cytophagales</taxon>
        <taxon>Reichenbachiellaceae</taxon>
        <taxon>Reichenbachiella</taxon>
    </lineage>
</organism>
<dbReference type="Proteomes" id="UP001062165">
    <property type="component" value="Chromosome"/>
</dbReference>
<evidence type="ECO:0000313" key="2">
    <source>
        <dbReference type="Proteomes" id="UP001062165"/>
    </source>
</evidence>
<evidence type="ECO:0000313" key="1">
    <source>
        <dbReference type="EMBL" id="UXX80938.1"/>
    </source>
</evidence>
<proteinExistence type="predicted"/>
<dbReference type="Pfam" id="PF13563">
    <property type="entry name" value="2_5_RNA_ligase2"/>
    <property type="match status" value="1"/>
</dbReference>
<keyword evidence="2" id="KW-1185">Reference proteome</keyword>
<dbReference type="RefSeq" id="WP_263052667.1">
    <property type="nucleotide sequence ID" value="NZ_CP106735.1"/>
</dbReference>
<dbReference type="Gene3D" id="3.90.1140.10">
    <property type="entry name" value="Cyclic phosphodiesterase"/>
    <property type="match status" value="1"/>
</dbReference>
<dbReference type="InterPro" id="IPR050580">
    <property type="entry name" value="2H_phosphoesterase_YjcG-like"/>
</dbReference>
<dbReference type="SUPFAM" id="SSF55144">
    <property type="entry name" value="LigT-like"/>
    <property type="match status" value="1"/>
</dbReference>